<dbReference type="EMBL" id="JBHUIX010000021">
    <property type="protein sequence ID" value="MFD2175847.1"/>
    <property type="molecule type" value="Genomic_DNA"/>
</dbReference>
<organism evidence="2 3">
    <name type="scientific">Rhodobacter lacus</name>
    <dbReference type="NCBI Taxonomy" id="1641972"/>
    <lineage>
        <taxon>Bacteria</taxon>
        <taxon>Pseudomonadati</taxon>
        <taxon>Pseudomonadota</taxon>
        <taxon>Alphaproteobacteria</taxon>
        <taxon>Rhodobacterales</taxon>
        <taxon>Rhodobacter group</taxon>
        <taxon>Rhodobacter</taxon>
    </lineage>
</organism>
<keyword evidence="3" id="KW-1185">Reference proteome</keyword>
<name>A0ABW5ABV9_9RHOB</name>
<evidence type="ECO:0000313" key="2">
    <source>
        <dbReference type="EMBL" id="MFD2175847.1"/>
    </source>
</evidence>
<accession>A0ABW5ABV9</accession>
<dbReference type="RefSeq" id="WP_377393449.1">
    <property type="nucleotide sequence ID" value="NZ_JBHUIX010000021.1"/>
</dbReference>
<reference evidence="3" key="1">
    <citation type="journal article" date="2019" name="Int. J. Syst. Evol. Microbiol.">
        <title>The Global Catalogue of Microorganisms (GCM) 10K type strain sequencing project: providing services to taxonomists for standard genome sequencing and annotation.</title>
        <authorList>
            <consortium name="The Broad Institute Genomics Platform"/>
            <consortium name="The Broad Institute Genome Sequencing Center for Infectious Disease"/>
            <person name="Wu L."/>
            <person name="Ma J."/>
        </authorList>
    </citation>
    <scope>NUCLEOTIDE SEQUENCE [LARGE SCALE GENOMIC DNA]</scope>
    <source>
        <strain evidence="3">CCUG 55131</strain>
    </source>
</reference>
<comment type="caution">
    <text evidence="2">The sequence shown here is derived from an EMBL/GenBank/DDBJ whole genome shotgun (WGS) entry which is preliminary data.</text>
</comment>
<feature type="signal peptide" evidence="1">
    <location>
        <begin position="1"/>
        <end position="19"/>
    </location>
</feature>
<keyword evidence="1" id="KW-0732">Signal</keyword>
<protein>
    <submittedName>
        <fullName evidence="2">Uncharacterized protein</fullName>
    </submittedName>
</protein>
<proteinExistence type="predicted"/>
<evidence type="ECO:0000313" key="3">
    <source>
        <dbReference type="Proteomes" id="UP001597413"/>
    </source>
</evidence>
<feature type="chain" id="PRO_5047148309" evidence="1">
    <location>
        <begin position="20"/>
        <end position="159"/>
    </location>
</feature>
<gene>
    <name evidence="2" type="ORF">ACFSM0_17270</name>
</gene>
<evidence type="ECO:0000256" key="1">
    <source>
        <dbReference type="SAM" id="SignalP"/>
    </source>
</evidence>
<dbReference type="Proteomes" id="UP001597413">
    <property type="component" value="Unassembled WGS sequence"/>
</dbReference>
<sequence length="159" mass="16759">MPMIRLAMILAMLAGPVFGAAPKSACLWLKLARPEVVLGAPVTLTPGFSRRNDDTAVSLCTARTEAGEQLALLYRVTPAEPRSLEVLVQDYCAELGAVMGPAPAFELLDLGGAALWEDSLHQLTVWSHDGARMMVLTLFGAQARARCIAAAEAILAAGG</sequence>